<dbReference type="SUPFAM" id="SSF103473">
    <property type="entry name" value="MFS general substrate transporter"/>
    <property type="match status" value="1"/>
</dbReference>
<dbReference type="InterPro" id="IPR011701">
    <property type="entry name" value="MFS"/>
</dbReference>
<name>A0ABR1UJH0_9PEZI</name>
<keyword evidence="2" id="KW-0813">Transport</keyword>
<comment type="caution">
    <text evidence="10">The sequence shown here is derived from an EMBL/GenBank/DDBJ whole genome shotgun (WGS) entry which is preliminary data.</text>
</comment>
<evidence type="ECO:0000256" key="8">
    <source>
        <dbReference type="SAM" id="Phobius"/>
    </source>
</evidence>
<keyword evidence="6" id="KW-0175">Coiled coil</keyword>
<evidence type="ECO:0000313" key="11">
    <source>
        <dbReference type="Proteomes" id="UP001446871"/>
    </source>
</evidence>
<feature type="compositionally biased region" description="Acidic residues" evidence="7">
    <location>
        <begin position="812"/>
        <end position="822"/>
    </location>
</feature>
<keyword evidence="4 8" id="KW-1133">Transmembrane helix</keyword>
<evidence type="ECO:0000256" key="6">
    <source>
        <dbReference type="SAM" id="Coils"/>
    </source>
</evidence>
<evidence type="ECO:0000256" key="3">
    <source>
        <dbReference type="ARBA" id="ARBA00022692"/>
    </source>
</evidence>
<feature type="region of interest" description="Disordered" evidence="7">
    <location>
        <begin position="767"/>
        <end position="839"/>
    </location>
</feature>
<protein>
    <recommendedName>
        <fullName evidence="9">Major facilitator superfamily (MFS) profile domain-containing protein</fullName>
    </recommendedName>
</protein>
<sequence>MSGGLPKEIETNVKVVQYDQGVDEAVDLVVGHDEAEQLDPAEERRLRNKLDRVILPLVFAIYILQFMDKNTVGASAVLGIIEDNHLSADQFNTLGSAFYIGYLVFAYPHSWALQRFPVAKYLAANIFLWSVLLGLQCLCTSFGGLFALRFLLGGSEGCVTNALMLVMSMFYNRTESGERIGWTLQGNGISQIISGFLAFGAAHSNPLKKPAPWQLLLIIYVGLTLLISACFLVFFPDSPAKARFLSTEEKYVAVKRIESNQSGTETKVWKPEQAKEAIKDPKTWLFFLFAAISYVRHFELDLCPPRRKADQTTRNLQNGFGTQYGLIIQSFGFNTVQTTALNIPAGVAMVVSITLSTMMLRRFPNSRCYIAAVFFAPSVLAVILLMTLPWGNRVGLLCAYYVLNFGGAPSWAMVVSWVAVTTSGHTKKLAVNAIFLVGYALGQTLCTQFWRAQYKPRNYVPYSIFLASYAGDYVLLFVLRYLLNKENKRRDALMGPTAHEDYGYVERVDSDGRVTHQKVAKAMLDLTDGQNLAFRNLEQASGREHCAEAPVTRESGSPPCDSKNVPQGRPKPQQHKRIRSKKDHGEEDKTRTEVNSRHGFVETPYGGMVQDEHTHTTEPNTIRNTSVKFRHYSDMPEGERRRFDSSQEQARRHMEQVERDAQRARREREFALRHLVGNWDPDGVREIYHDDGGVTMVNDSNGEITLRGVNFSYYAGIPEEERRKRAREQARRDREQAARHLTEDLGTTGINVTDGDVTISGVDFNMSNNYATMSGGEYRSQSRRDMEQSERVQEVDMEDADDGAIVDKPDATEEDKPEETEAQETATDDHSGTVQEQQERRIAELEAQVKQQARGVQRLKAELNRLHRDNIQHRYSTEELVQYMTAAASSSNFPTPGQLGLARCNGKAGLISLALEVYDRQKQRRRARKAARRNAQVPS</sequence>
<evidence type="ECO:0000256" key="4">
    <source>
        <dbReference type="ARBA" id="ARBA00022989"/>
    </source>
</evidence>
<dbReference type="PANTHER" id="PTHR43791:SF63">
    <property type="entry name" value="HIGH AFFINITY CYSTEINE TRANSPORTER"/>
    <property type="match status" value="1"/>
</dbReference>
<comment type="subcellular location">
    <subcellularLocation>
        <location evidence="1">Membrane</location>
        <topology evidence="1">Multi-pass membrane protein</topology>
    </subcellularLocation>
</comment>
<dbReference type="Pfam" id="PF07690">
    <property type="entry name" value="MFS_1"/>
    <property type="match status" value="1"/>
</dbReference>
<dbReference type="InterPro" id="IPR020846">
    <property type="entry name" value="MFS_dom"/>
</dbReference>
<dbReference type="EMBL" id="JAQQWM010000006">
    <property type="protein sequence ID" value="KAK8059052.1"/>
    <property type="molecule type" value="Genomic_DNA"/>
</dbReference>
<feature type="region of interest" description="Disordered" evidence="7">
    <location>
        <begin position="543"/>
        <end position="594"/>
    </location>
</feature>
<feature type="compositionally biased region" description="Basic residues" evidence="7">
    <location>
        <begin position="572"/>
        <end position="582"/>
    </location>
</feature>
<keyword evidence="11" id="KW-1185">Reference proteome</keyword>
<dbReference type="Gene3D" id="1.20.1250.20">
    <property type="entry name" value="MFS general substrate transporter like domains"/>
    <property type="match status" value="2"/>
</dbReference>
<feature type="transmembrane region" description="Helical" evidence="8">
    <location>
        <begin position="429"/>
        <end position="450"/>
    </location>
</feature>
<feature type="transmembrane region" description="Helical" evidence="8">
    <location>
        <begin position="213"/>
        <end position="235"/>
    </location>
</feature>
<feature type="region of interest" description="Disordered" evidence="7">
    <location>
        <begin position="721"/>
        <end position="752"/>
    </location>
</feature>
<evidence type="ECO:0000313" key="10">
    <source>
        <dbReference type="EMBL" id="KAK8059052.1"/>
    </source>
</evidence>
<organism evidence="10 11">
    <name type="scientific">Apiospora saccharicola</name>
    <dbReference type="NCBI Taxonomy" id="335842"/>
    <lineage>
        <taxon>Eukaryota</taxon>
        <taxon>Fungi</taxon>
        <taxon>Dikarya</taxon>
        <taxon>Ascomycota</taxon>
        <taxon>Pezizomycotina</taxon>
        <taxon>Sordariomycetes</taxon>
        <taxon>Xylariomycetidae</taxon>
        <taxon>Amphisphaeriales</taxon>
        <taxon>Apiosporaceae</taxon>
        <taxon>Apiospora</taxon>
    </lineage>
</organism>
<feature type="transmembrane region" description="Helical" evidence="8">
    <location>
        <begin position="93"/>
        <end position="110"/>
    </location>
</feature>
<dbReference type="Proteomes" id="UP001446871">
    <property type="component" value="Unassembled WGS sequence"/>
</dbReference>
<reference evidence="10 11" key="1">
    <citation type="submission" date="2023-01" db="EMBL/GenBank/DDBJ databases">
        <title>Analysis of 21 Apiospora genomes using comparative genomics revels a genus with tremendous synthesis potential of carbohydrate active enzymes and secondary metabolites.</title>
        <authorList>
            <person name="Sorensen T."/>
        </authorList>
    </citation>
    <scope>NUCLEOTIDE SEQUENCE [LARGE SCALE GENOMIC DNA]</scope>
    <source>
        <strain evidence="10 11">CBS 83171</strain>
    </source>
</reference>
<feature type="transmembrane region" description="Helical" evidence="8">
    <location>
        <begin position="53"/>
        <end position="81"/>
    </location>
</feature>
<feature type="compositionally biased region" description="Acidic residues" evidence="7">
    <location>
        <begin position="795"/>
        <end position="804"/>
    </location>
</feature>
<feature type="compositionally biased region" description="Basic and acidic residues" evidence="7">
    <location>
        <begin position="721"/>
        <end position="743"/>
    </location>
</feature>
<feature type="compositionally biased region" description="Basic and acidic residues" evidence="7">
    <location>
        <begin position="583"/>
        <end position="594"/>
    </location>
</feature>
<feature type="transmembrane region" description="Helical" evidence="8">
    <location>
        <begin position="368"/>
        <end position="388"/>
    </location>
</feature>
<evidence type="ECO:0000256" key="1">
    <source>
        <dbReference type="ARBA" id="ARBA00004141"/>
    </source>
</evidence>
<dbReference type="InterPro" id="IPR036259">
    <property type="entry name" value="MFS_trans_sf"/>
</dbReference>
<gene>
    <name evidence="10" type="ORF">PG996_008982</name>
</gene>
<feature type="transmembrane region" description="Helical" evidence="8">
    <location>
        <begin position="400"/>
        <end position="420"/>
    </location>
</feature>
<feature type="region of interest" description="Disordered" evidence="7">
    <location>
        <begin position="600"/>
        <end position="619"/>
    </location>
</feature>
<accession>A0ABR1UJH0</accession>
<dbReference type="PANTHER" id="PTHR43791">
    <property type="entry name" value="PERMEASE-RELATED"/>
    <property type="match status" value="1"/>
</dbReference>
<evidence type="ECO:0000256" key="5">
    <source>
        <dbReference type="ARBA" id="ARBA00023136"/>
    </source>
</evidence>
<proteinExistence type="predicted"/>
<feature type="transmembrane region" description="Helical" evidence="8">
    <location>
        <begin position="122"/>
        <end position="144"/>
    </location>
</feature>
<dbReference type="PROSITE" id="PS50850">
    <property type="entry name" value="MFS"/>
    <property type="match status" value="1"/>
</dbReference>
<evidence type="ECO:0000256" key="7">
    <source>
        <dbReference type="SAM" id="MobiDB-lite"/>
    </source>
</evidence>
<evidence type="ECO:0000259" key="9">
    <source>
        <dbReference type="PROSITE" id="PS50850"/>
    </source>
</evidence>
<feature type="transmembrane region" description="Helical" evidence="8">
    <location>
        <begin position="462"/>
        <end position="483"/>
    </location>
</feature>
<feature type="domain" description="Major facilitator superfamily (MFS) profile" evidence="9">
    <location>
        <begin position="54"/>
        <end position="488"/>
    </location>
</feature>
<feature type="compositionally biased region" description="Basic and acidic residues" evidence="7">
    <location>
        <begin position="780"/>
        <end position="794"/>
    </location>
</feature>
<keyword evidence="5 8" id="KW-0472">Membrane</keyword>
<feature type="compositionally biased region" description="Basic and acidic residues" evidence="7">
    <location>
        <begin position="827"/>
        <end position="839"/>
    </location>
</feature>
<feature type="coiled-coil region" evidence="6">
    <location>
        <begin position="647"/>
        <end position="674"/>
    </location>
</feature>
<evidence type="ECO:0000256" key="2">
    <source>
        <dbReference type="ARBA" id="ARBA00022448"/>
    </source>
</evidence>
<keyword evidence="3 8" id="KW-0812">Transmembrane</keyword>